<sequence length="153" mass="17685">DLSVVVNRGKNNLANDSLYLPDVIDAIFEFRAEDHCWVRQRRDTAHTDEEYTEMFQTLAMPGMDWHYTSRGVRAHLQATEMMPVAKGWAKWLVRNFESCLNETEIIMSRCHAVYAIMRGEPIRVGEMIARSIKRMITAAYAYIGHPFVITTLC</sequence>
<reference evidence="2 3" key="1">
    <citation type="journal article" date="2018" name="Front. Plant Sci.">
        <title>Red Clover (Trifolium pratense) and Zigzag Clover (T. medium) - A Picture of Genomic Similarities and Differences.</title>
        <authorList>
            <person name="Dluhosova J."/>
            <person name="Istvanek J."/>
            <person name="Nedelnik J."/>
            <person name="Repkova J."/>
        </authorList>
    </citation>
    <scope>NUCLEOTIDE SEQUENCE [LARGE SCALE GENOMIC DNA]</scope>
    <source>
        <strain evidence="3">cv. 10/8</strain>
        <tissue evidence="2">Leaf</tissue>
    </source>
</reference>
<protein>
    <recommendedName>
        <fullName evidence="1">Putative plant transposon protein domain-containing protein</fullName>
    </recommendedName>
</protein>
<dbReference type="Pfam" id="PF20167">
    <property type="entry name" value="Transposase_32"/>
    <property type="match status" value="1"/>
</dbReference>
<feature type="non-terminal residue" evidence="2">
    <location>
        <position position="1"/>
    </location>
</feature>
<feature type="non-terminal residue" evidence="2">
    <location>
        <position position="153"/>
    </location>
</feature>
<feature type="domain" description="Putative plant transposon protein" evidence="1">
    <location>
        <begin position="20"/>
        <end position="153"/>
    </location>
</feature>
<comment type="caution">
    <text evidence="2">The sequence shown here is derived from an EMBL/GenBank/DDBJ whole genome shotgun (WGS) entry which is preliminary data.</text>
</comment>
<evidence type="ECO:0000313" key="3">
    <source>
        <dbReference type="Proteomes" id="UP000265520"/>
    </source>
</evidence>
<organism evidence="2 3">
    <name type="scientific">Trifolium medium</name>
    <dbReference type="NCBI Taxonomy" id="97028"/>
    <lineage>
        <taxon>Eukaryota</taxon>
        <taxon>Viridiplantae</taxon>
        <taxon>Streptophyta</taxon>
        <taxon>Embryophyta</taxon>
        <taxon>Tracheophyta</taxon>
        <taxon>Spermatophyta</taxon>
        <taxon>Magnoliopsida</taxon>
        <taxon>eudicotyledons</taxon>
        <taxon>Gunneridae</taxon>
        <taxon>Pentapetalae</taxon>
        <taxon>rosids</taxon>
        <taxon>fabids</taxon>
        <taxon>Fabales</taxon>
        <taxon>Fabaceae</taxon>
        <taxon>Papilionoideae</taxon>
        <taxon>50 kb inversion clade</taxon>
        <taxon>NPAAA clade</taxon>
        <taxon>Hologalegina</taxon>
        <taxon>IRL clade</taxon>
        <taxon>Trifolieae</taxon>
        <taxon>Trifolium</taxon>
    </lineage>
</organism>
<dbReference type="AlphaFoldDB" id="A0A392R5V3"/>
<evidence type="ECO:0000259" key="1">
    <source>
        <dbReference type="Pfam" id="PF20167"/>
    </source>
</evidence>
<keyword evidence="3" id="KW-1185">Reference proteome</keyword>
<dbReference type="Proteomes" id="UP000265520">
    <property type="component" value="Unassembled WGS sequence"/>
</dbReference>
<dbReference type="EMBL" id="LXQA010188421">
    <property type="protein sequence ID" value="MCI31607.1"/>
    <property type="molecule type" value="Genomic_DNA"/>
</dbReference>
<proteinExistence type="predicted"/>
<name>A0A392R5V3_9FABA</name>
<dbReference type="InterPro" id="IPR046796">
    <property type="entry name" value="Transposase_32_dom"/>
</dbReference>
<accession>A0A392R5V3</accession>
<evidence type="ECO:0000313" key="2">
    <source>
        <dbReference type="EMBL" id="MCI31607.1"/>
    </source>
</evidence>